<gene>
    <name evidence="1" type="ORF">FPE01S_05_01240</name>
</gene>
<accession>A0A0E9N6I8</accession>
<sequence>MHRRIRVSRRYVFSDKSLIAGSGGTFEGQGHTIIWAKEVLTYDGQSRLKTYTNDLGYGQAMSYEPTGTGLDSLYRVLGGLDGHYLMAPQRWDLTSQSGFLPYPCTFLLAVGSQDIEVTMHKSGLIREVQSLPNGEMNPDTQIFSFENVLDEDQRIKQTTIRSDNNTIGVWKLEYSE</sequence>
<evidence type="ECO:0000313" key="1">
    <source>
        <dbReference type="EMBL" id="GAO45429.1"/>
    </source>
</evidence>
<reference evidence="1 2" key="1">
    <citation type="submission" date="2015-04" db="EMBL/GenBank/DDBJ databases">
        <title>Whole genome shotgun sequence of Flavihumibacter petaseus NBRC 106054.</title>
        <authorList>
            <person name="Miyazawa S."/>
            <person name="Hosoyama A."/>
            <person name="Hashimoto M."/>
            <person name="Noguchi M."/>
            <person name="Tsuchikane K."/>
            <person name="Ohji S."/>
            <person name="Yamazoe A."/>
            <person name="Ichikawa N."/>
            <person name="Kimura A."/>
            <person name="Fujita N."/>
        </authorList>
    </citation>
    <scope>NUCLEOTIDE SEQUENCE [LARGE SCALE GENOMIC DNA]</scope>
    <source>
        <strain evidence="1 2">NBRC 106054</strain>
    </source>
</reference>
<proteinExistence type="predicted"/>
<keyword evidence="2" id="KW-1185">Reference proteome</keyword>
<name>A0A0E9N6I8_9BACT</name>
<comment type="caution">
    <text evidence="1">The sequence shown here is derived from an EMBL/GenBank/DDBJ whole genome shotgun (WGS) entry which is preliminary data.</text>
</comment>
<dbReference type="STRING" id="1220578.FPE01S_05_01240"/>
<dbReference type="AlphaFoldDB" id="A0A0E9N6I8"/>
<protein>
    <submittedName>
        <fullName evidence="1">Uncharacterized protein</fullName>
    </submittedName>
</protein>
<evidence type="ECO:0000313" key="2">
    <source>
        <dbReference type="Proteomes" id="UP000033121"/>
    </source>
</evidence>
<dbReference type="OrthoDB" id="9857282at2"/>
<organism evidence="1 2">
    <name type="scientific">Flavihumibacter petaseus NBRC 106054</name>
    <dbReference type="NCBI Taxonomy" id="1220578"/>
    <lineage>
        <taxon>Bacteria</taxon>
        <taxon>Pseudomonadati</taxon>
        <taxon>Bacteroidota</taxon>
        <taxon>Chitinophagia</taxon>
        <taxon>Chitinophagales</taxon>
        <taxon>Chitinophagaceae</taxon>
        <taxon>Flavihumibacter</taxon>
    </lineage>
</organism>
<dbReference type="Proteomes" id="UP000033121">
    <property type="component" value="Unassembled WGS sequence"/>
</dbReference>
<dbReference type="RefSeq" id="WP_046371440.1">
    <property type="nucleotide sequence ID" value="NZ_BBWV01000005.1"/>
</dbReference>
<dbReference type="EMBL" id="BBWV01000005">
    <property type="protein sequence ID" value="GAO45429.1"/>
    <property type="molecule type" value="Genomic_DNA"/>
</dbReference>